<dbReference type="InterPro" id="IPR000485">
    <property type="entry name" value="AsnC-type_HTH_dom"/>
</dbReference>
<keyword evidence="1" id="KW-0805">Transcription regulation</keyword>
<dbReference type="GO" id="GO:0006355">
    <property type="term" value="P:regulation of DNA-templated transcription"/>
    <property type="evidence" value="ECO:0007669"/>
    <property type="project" value="UniProtKB-ARBA"/>
</dbReference>
<dbReference type="CDD" id="cd00090">
    <property type="entry name" value="HTH_ARSR"/>
    <property type="match status" value="1"/>
</dbReference>
<dbReference type="InterPro" id="IPR036390">
    <property type="entry name" value="WH_DNA-bd_sf"/>
</dbReference>
<evidence type="ECO:0000256" key="1">
    <source>
        <dbReference type="ARBA" id="ARBA00023015"/>
    </source>
</evidence>
<keyword evidence="3" id="KW-0010">Activator</keyword>
<feature type="domain" description="HTH asnC-type" evidence="6">
    <location>
        <begin position="7"/>
        <end position="68"/>
    </location>
</feature>
<evidence type="ECO:0000256" key="5">
    <source>
        <dbReference type="ARBA" id="ARBA00039227"/>
    </source>
</evidence>
<dbReference type="PROSITE" id="PS50956">
    <property type="entry name" value="HTH_ASNC_2"/>
    <property type="match status" value="1"/>
</dbReference>
<dbReference type="SUPFAM" id="SSF46785">
    <property type="entry name" value="Winged helix' DNA-binding domain"/>
    <property type="match status" value="1"/>
</dbReference>
<keyword evidence="8" id="KW-1185">Reference proteome</keyword>
<dbReference type="GO" id="GO:0005829">
    <property type="term" value="C:cytosol"/>
    <property type="evidence" value="ECO:0007669"/>
    <property type="project" value="TreeGrafter"/>
</dbReference>
<dbReference type="Pfam" id="PF13412">
    <property type="entry name" value="HTH_24"/>
    <property type="match status" value="1"/>
</dbReference>
<evidence type="ECO:0000256" key="3">
    <source>
        <dbReference type="ARBA" id="ARBA00023159"/>
    </source>
</evidence>
<sequence length="156" mass="17729">MDNLDKLDKLDMAILRELQKHARITVTELASRVGLSKTPCQIRMKRLEEQGYILGYIALVDQKKLGTKHVAFVQVTLSDTKTKALHAFNAAVREIPEIEQCHMIAANFDYLLKVRTTGMESYREVLGEKISSLPYVTQTSTFVVMEDVKDIESKLL</sequence>
<dbReference type="AlphaFoldDB" id="A0A1H9D6D1"/>
<evidence type="ECO:0000259" key="6">
    <source>
        <dbReference type="PROSITE" id="PS50956"/>
    </source>
</evidence>
<name>A0A1H9D6D1_9GAMM</name>
<dbReference type="InterPro" id="IPR011008">
    <property type="entry name" value="Dimeric_a/b-barrel"/>
</dbReference>
<dbReference type="STRING" id="355243.SAMN03080615_00370"/>
<evidence type="ECO:0000313" key="8">
    <source>
        <dbReference type="Proteomes" id="UP000198749"/>
    </source>
</evidence>
<dbReference type="GO" id="GO:0043565">
    <property type="term" value="F:sequence-specific DNA binding"/>
    <property type="evidence" value="ECO:0007669"/>
    <property type="project" value="InterPro"/>
</dbReference>
<gene>
    <name evidence="7" type="ORF">SAMN03080615_00370</name>
</gene>
<accession>A0A1H9D6D1</accession>
<dbReference type="GO" id="GO:0006524">
    <property type="term" value="P:alanine catabolic process"/>
    <property type="evidence" value="ECO:0007669"/>
    <property type="project" value="TreeGrafter"/>
</dbReference>
<dbReference type="PANTHER" id="PTHR30154">
    <property type="entry name" value="LEUCINE-RESPONSIVE REGULATORY PROTEIN"/>
    <property type="match status" value="1"/>
</dbReference>
<dbReference type="GO" id="GO:0043201">
    <property type="term" value="P:response to L-leucine"/>
    <property type="evidence" value="ECO:0007669"/>
    <property type="project" value="TreeGrafter"/>
</dbReference>
<dbReference type="SUPFAM" id="SSF54909">
    <property type="entry name" value="Dimeric alpha+beta barrel"/>
    <property type="match status" value="1"/>
</dbReference>
<evidence type="ECO:0000256" key="4">
    <source>
        <dbReference type="ARBA" id="ARBA00023163"/>
    </source>
</evidence>
<dbReference type="SMART" id="SM00344">
    <property type="entry name" value="HTH_ASNC"/>
    <property type="match status" value="1"/>
</dbReference>
<dbReference type="InterPro" id="IPR019888">
    <property type="entry name" value="Tscrpt_reg_AsnC-like"/>
</dbReference>
<keyword evidence="2" id="KW-0238">DNA-binding</keyword>
<dbReference type="PANTHER" id="PTHR30154:SF0">
    <property type="entry name" value="LEUCINE-RESPONSIVE REGULATORY PROTEIN"/>
    <property type="match status" value="1"/>
</dbReference>
<dbReference type="InterPro" id="IPR036388">
    <property type="entry name" value="WH-like_DNA-bd_sf"/>
</dbReference>
<dbReference type="InterPro" id="IPR019887">
    <property type="entry name" value="Tscrpt_reg_AsnC/Lrp_C"/>
</dbReference>
<evidence type="ECO:0000256" key="2">
    <source>
        <dbReference type="ARBA" id="ARBA00023125"/>
    </source>
</evidence>
<dbReference type="InterPro" id="IPR011991">
    <property type="entry name" value="ArsR-like_HTH"/>
</dbReference>
<reference evidence="8" key="1">
    <citation type="submission" date="2016-10" db="EMBL/GenBank/DDBJ databases">
        <authorList>
            <person name="Varghese N."/>
            <person name="Submissions S."/>
        </authorList>
    </citation>
    <scope>NUCLEOTIDE SEQUENCE [LARGE SCALE GENOMIC DNA]</scope>
    <source>
        <strain evidence="8">DSM 18887</strain>
    </source>
</reference>
<dbReference type="Pfam" id="PF01037">
    <property type="entry name" value="AsnC_trans_reg"/>
    <property type="match status" value="1"/>
</dbReference>
<dbReference type="Proteomes" id="UP000198749">
    <property type="component" value="Unassembled WGS sequence"/>
</dbReference>
<dbReference type="PRINTS" id="PR00033">
    <property type="entry name" value="HTHASNC"/>
</dbReference>
<dbReference type="Gene3D" id="3.30.70.920">
    <property type="match status" value="1"/>
</dbReference>
<protein>
    <recommendedName>
        <fullName evidence="5">Leucine-responsive regulatory protein</fullName>
    </recommendedName>
</protein>
<dbReference type="Gene3D" id="1.10.10.10">
    <property type="entry name" value="Winged helix-like DNA-binding domain superfamily/Winged helix DNA-binding domain"/>
    <property type="match status" value="1"/>
</dbReference>
<proteinExistence type="predicted"/>
<evidence type="ECO:0000313" key="7">
    <source>
        <dbReference type="EMBL" id="SEQ09015.1"/>
    </source>
</evidence>
<organism evidence="7 8">
    <name type="scientific">Amphritea atlantica</name>
    <dbReference type="NCBI Taxonomy" id="355243"/>
    <lineage>
        <taxon>Bacteria</taxon>
        <taxon>Pseudomonadati</taxon>
        <taxon>Pseudomonadota</taxon>
        <taxon>Gammaproteobacteria</taxon>
        <taxon>Oceanospirillales</taxon>
        <taxon>Oceanospirillaceae</taxon>
        <taxon>Amphritea</taxon>
    </lineage>
</organism>
<dbReference type="EMBL" id="FOGB01000001">
    <property type="protein sequence ID" value="SEQ09015.1"/>
    <property type="molecule type" value="Genomic_DNA"/>
</dbReference>
<keyword evidence="4" id="KW-0804">Transcription</keyword>